<dbReference type="InterPro" id="IPR010982">
    <property type="entry name" value="Lambda_DNA-bd_dom_sf"/>
</dbReference>
<comment type="caution">
    <text evidence="2">The sequence shown here is derived from an EMBL/GenBank/DDBJ whole genome shotgun (WGS) entry which is preliminary data.</text>
</comment>
<dbReference type="Proteomes" id="UP001596083">
    <property type="component" value="Unassembled WGS sequence"/>
</dbReference>
<dbReference type="PROSITE" id="PS50943">
    <property type="entry name" value="HTH_CROC1"/>
    <property type="match status" value="1"/>
</dbReference>
<dbReference type="Pfam" id="PF13560">
    <property type="entry name" value="HTH_31"/>
    <property type="match status" value="1"/>
</dbReference>
<dbReference type="InterPro" id="IPR043917">
    <property type="entry name" value="DUF5753"/>
</dbReference>
<dbReference type="EMBL" id="JBHSPB010000035">
    <property type="protein sequence ID" value="MFC5724784.1"/>
    <property type="molecule type" value="Genomic_DNA"/>
</dbReference>
<proteinExistence type="predicted"/>
<name>A0ABW0Z7J1_9ACTN</name>
<reference evidence="3" key="1">
    <citation type="journal article" date="2019" name="Int. J. Syst. Evol. Microbiol.">
        <title>The Global Catalogue of Microorganisms (GCM) 10K type strain sequencing project: providing services to taxonomists for standard genome sequencing and annotation.</title>
        <authorList>
            <consortium name="The Broad Institute Genomics Platform"/>
            <consortium name="The Broad Institute Genome Sequencing Center for Infectious Disease"/>
            <person name="Wu L."/>
            <person name="Ma J."/>
        </authorList>
    </citation>
    <scope>NUCLEOTIDE SEQUENCE [LARGE SCALE GENOMIC DNA]</scope>
    <source>
        <strain evidence="3">CGMCC 4.7304</strain>
    </source>
</reference>
<evidence type="ECO:0000313" key="2">
    <source>
        <dbReference type="EMBL" id="MFC5724784.1"/>
    </source>
</evidence>
<dbReference type="SUPFAM" id="SSF47413">
    <property type="entry name" value="lambda repressor-like DNA-binding domains"/>
    <property type="match status" value="1"/>
</dbReference>
<sequence>MPAPKPNDPYQARVAKLGLTIKEYRVRKRWTQGQLGKAVALTKFAISHFESGAHIPLRETAALIDGALGAGGRIRRMREELDDNPDARLIQRVFKIEQRAVRIRHVGGLVPALLQNPAYERAIIEQNISYLGGDVEEKLKYRALRHEILKRPDPPSLSVVLGEAALHAVIGGLAVMRSQLLDLIDASRRPGIDLRIAPFSRDAQLIQQLGEFSLMDRRGEGPAVYVSAGVRGILVTKPPAVDEYVTIYDLLHARALDAEASRVLIRKAIREMYPDAHH</sequence>
<evidence type="ECO:0000313" key="3">
    <source>
        <dbReference type="Proteomes" id="UP001596083"/>
    </source>
</evidence>
<accession>A0ABW0Z7J1</accession>
<dbReference type="SMART" id="SM00530">
    <property type="entry name" value="HTH_XRE"/>
    <property type="match status" value="1"/>
</dbReference>
<keyword evidence="3" id="KW-1185">Reference proteome</keyword>
<organism evidence="2 3">
    <name type="scientific">Streptomyces gamaensis</name>
    <dbReference type="NCBI Taxonomy" id="1763542"/>
    <lineage>
        <taxon>Bacteria</taxon>
        <taxon>Bacillati</taxon>
        <taxon>Actinomycetota</taxon>
        <taxon>Actinomycetes</taxon>
        <taxon>Kitasatosporales</taxon>
        <taxon>Streptomycetaceae</taxon>
        <taxon>Streptomyces</taxon>
    </lineage>
</organism>
<evidence type="ECO:0000259" key="1">
    <source>
        <dbReference type="PROSITE" id="PS50943"/>
    </source>
</evidence>
<dbReference type="Gene3D" id="1.10.260.40">
    <property type="entry name" value="lambda repressor-like DNA-binding domains"/>
    <property type="match status" value="1"/>
</dbReference>
<dbReference type="InterPro" id="IPR001387">
    <property type="entry name" value="Cro/C1-type_HTH"/>
</dbReference>
<dbReference type="Pfam" id="PF19054">
    <property type="entry name" value="DUF5753"/>
    <property type="match status" value="1"/>
</dbReference>
<dbReference type="CDD" id="cd00093">
    <property type="entry name" value="HTH_XRE"/>
    <property type="match status" value="1"/>
</dbReference>
<protein>
    <submittedName>
        <fullName evidence="2">Scr1 family TA system antitoxin-like transcriptional regulator</fullName>
    </submittedName>
</protein>
<feature type="domain" description="HTH cro/C1-type" evidence="1">
    <location>
        <begin position="21"/>
        <end position="69"/>
    </location>
</feature>
<gene>
    <name evidence="2" type="ORF">ACFP1Z_32015</name>
</gene>